<proteinExistence type="predicted"/>
<dbReference type="Proteomes" id="UP000290439">
    <property type="component" value="Chromosome"/>
</dbReference>
<sequence length="313" mass="34539">MPVAVGFAAQPVASELAGATIKDAAQLPDTTPELEVTQHTVDGVRCAVYDSDPGGSGEAVVFVHGNPGPMDDWAELAPVIAGFARVIAMDMPGFGQSERPRSFDHSVVGHARFLGLLLDQLGVHRAHLVLHDFGGPWGMRWMLDHPEKLASLSVINCGVLDGYRWHRYAKIWQTPVLGELFQLMSNRHAMQIALNRDNPRPIPRGYVERVARYSDRAHKRAVLRLYRNSRDPSSAFPEKDSGLAAEGLPVCVIWGDGDPYIPVRFADQQRTFFPDAEIHILEGLGHWPFIDDPQAVLAPLEAFLRKHVGAVPE</sequence>
<dbReference type="GO" id="GO:0047372">
    <property type="term" value="F:monoacylglycerol lipase activity"/>
    <property type="evidence" value="ECO:0007669"/>
    <property type="project" value="TreeGrafter"/>
</dbReference>
<evidence type="ECO:0000313" key="2">
    <source>
        <dbReference type="EMBL" id="VFA97037.1"/>
    </source>
</evidence>
<reference evidence="2 3" key="1">
    <citation type="submission" date="2019-02" db="EMBL/GenBank/DDBJ databases">
        <authorList>
            <consortium name="Pathogen Informatics"/>
        </authorList>
    </citation>
    <scope>NUCLEOTIDE SEQUENCE [LARGE SCALE GENOMIC DNA]</scope>
    <source>
        <strain evidence="2 3">3012STDY6756504</strain>
    </source>
</reference>
<evidence type="ECO:0000259" key="1">
    <source>
        <dbReference type="Pfam" id="PF00561"/>
    </source>
</evidence>
<dbReference type="GO" id="GO:0016020">
    <property type="term" value="C:membrane"/>
    <property type="evidence" value="ECO:0007669"/>
    <property type="project" value="TreeGrafter"/>
</dbReference>
<dbReference type="PRINTS" id="PR00111">
    <property type="entry name" value="ABHYDROLASE"/>
</dbReference>
<dbReference type="InterPro" id="IPR050266">
    <property type="entry name" value="AB_hydrolase_sf"/>
</dbReference>
<organism evidence="2 3">
    <name type="scientific">Nocardia cyriacigeorgica</name>
    <dbReference type="NCBI Taxonomy" id="135487"/>
    <lineage>
        <taxon>Bacteria</taxon>
        <taxon>Bacillati</taxon>
        <taxon>Actinomycetota</taxon>
        <taxon>Actinomycetes</taxon>
        <taxon>Mycobacteriales</taxon>
        <taxon>Nocardiaceae</taxon>
        <taxon>Nocardia</taxon>
    </lineage>
</organism>
<dbReference type="InterPro" id="IPR000073">
    <property type="entry name" value="AB_hydrolase_1"/>
</dbReference>
<accession>A0A4U8W4N3</accession>
<dbReference type="EC" id="3.8.1.3" evidence="2"/>
<dbReference type="Gene3D" id="3.40.50.1820">
    <property type="entry name" value="alpha/beta hydrolase"/>
    <property type="match status" value="1"/>
</dbReference>
<dbReference type="SUPFAM" id="SSF53474">
    <property type="entry name" value="alpha/beta-Hydrolases"/>
    <property type="match status" value="1"/>
</dbReference>
<evidence type="ECO:0000313" key="3">
    <source>
        <dbReference type="Proteomes" id="UP000290439"/>
    </source>
</evidence>
<dbReference type="GO" id="GO:0046464">
    <property type="term" value="P:acylglycerol catabolic process"/>
    <property type="evidence" value="ECO:0007669"/>
    <property type="project" value="TreeGrafter"/>
</dbReference>
<dbReference type="Pfam" id="PF00561">
    <property type="entry name" value="Abhydrolase_1"/>
    <property type="match status" value="1"/>
</dbReference>
<dbReference type="PANTHER" id="PTHR43798:SF33">
    <property type="entry name" value="HYDROLASE, PUTATIVE (AFU_ORTHOLOGUE AFUA_2G14860)-RELATED"/>
    <property type="match status" value="1"/>
</dbReference>
<dbReference type="EMBL" id="LR215973">
    <property type="protein sequence ID" value="VFA97037.1"/>
    <property type="molecule type" value="Genomic_DNA"/>
</dbReference>
<dbReference type="InterPro" id="IPR029058">
    <property type="entry name" value="AB_hydrolase_fold"/>
</dbReference>
<dbReference type="AlphaFoldDB" id="A0A4U8W4N3"/>
<name>A0A4U8W4N3_9NOCA</name>
<dbReference type="PANTHER" id="PTHR43798">
    <property type="entry name" value="MONOACYLGLYCEROL LIPASE"/>
    <property type="match status" value="1"/>
</dbReference>
<dbReference type="GO" id="GO:0018785">
    <property type="term" value="F:haloacetate dehalogenase activity"/>
    <property type="evidence" value="ECO:0007669"/>
    <property type="project" value="UniProtKB-EC"/>
</dbReference>
<gene>
    <name evidence="2" type="primary">dehH1</name>
    <name evidence="2" type="ORF">NCTC10797_00793</name>
</gene>
<keyword evidence="2" id="KW-0378">Hydrolase</keyword>
<feature type="domain" description="AB hydrolase-1" evidence="1">
    <location>
        <begin position="59"/>
        <end position="293"/>
    </location>
</feature>
<protein>
    <submittedName>
        <fullName evidence="2">Haloacetate dehalogenase H-1</fullName>
        <ecNumber evidence="2">3.8.1.3</ecNumber>
    </submittedName>
</protein>